<dbReference type="InterPro" id="IPR057576">
    <property type="entry name" value="NUCB1_N"/>
</dbReference>
<dbReference type="Pfam" id="PF25434">
    <property type="entry name" value="NUCB1_N"/>
    <property type="match status" value="1"/>
</dbReference>
<name>A0A9P0AA09_BEMTA</name>
<protein>
    <recommendedName>
        <fullName evidence="2">NUCB1-like N-terminal domain-containing protein</fullName>
    </recommendedName>
</protein>
<organism evidence="3 4">
    <name type="scientific">Bemisia tabaci</name>
    <name type="common">Sweetpotato whitefly</name>
    <name type="synonym">Aleurodes tabaci</name>
    <dbReference type="NCBI Taxonomy" id="7038"/>
    <lineage>
        <taxon>Eukaryota</taxon>
        <taxon>Metazoa</taxon>
        <taxon>Ecdysozoa</taxon>
        <taxon>Arthropoda</taxon>
        <taxon>Hexapoda</taxon>
        <taxon>Insecta</taxon>
        <taxon>Pterygota</taxon>
        <taxon>Neoptera</taxon>
        <taxon>Paraneoptera</taxon>
        <taxon>Hemiptera</taxon>
        <taxon>Sternorrhyncha</taxon>
        <taxon>Aleyrodoidea</taxon>
        <taxon>Aleyrodidae</taxon>
        <taxon>Aleyrodinae</taxon>
        <taxon>Bemisia</taxon>
    </lineage>
</organism>
<feature type="chain" id="PRO_5040413014" description="NUCB1-like N-terminal domain-containing protein" evidence="1">
    <location>
        <begin position="24"/>
        <end position="163"/>
    </location>
</feature>
<accession>A0A9P0AA09</accession>
<reference evidence="3" key="1">
    <citation type="submission" date="2021-12" db="EMBL/GenBank/DDBJ databases">
        <authorList>
            <person name="King R."/>
        </authorList>
    </citation>
    <scope>NUCLEOTIDE SEQUENCE</scope>
</reference>
<proteinExistence type="predicted"/>
<keyword evidence="4" id="KW-1185">Reference proteome</keyword>
<dbReference type="AlphaFoldDB" id="A0A9P0AA09"/>
<keyword evidence="1" id="KW-0732">Signal</keyword>
<dbReference type="EMBL" id="OU963864">
    <property type="protein sequence ID" value="CAH0386463.1"/>
    <property type="molecule type" value="Genomic_DNA"/>
</dbReference>
<gene>
    <name evidence="3" type="ORF">BEMITA_LOCUS5580</name>
</gene>
<sequence length="163" mass="18248">MRGNIMNIILLSLCVISIERTSANNVNDKNSQKGLDTCTINFVVYAGKVQSALNKDPKYDGMKEKLRDPTATDGVLLQLLAVMSNSTRTKLNKIKSEEAQRYLEECSNQKGGTEPPKPDYIDINDPEKFNAIDLNLLISKITETRPVLEKFFHGKKTDLSTLL</sequence>
<evidence type="ECO:0000313" key="3">
    <source>
        <dbReference type="EMBL" id="CAH0386463.1"/>
    </source>
</evidence>
<feature type="signal peptide" evidence="1">
    <location>
        <begin position="1"/>
        <end position="23"/>
    </location>
</feature>
<evidence type="ECO:0000313" key="4">
    <source>
        <dbReference type="Proteomes" id="UP001152759"/>
    </source>
</evidence>
<feature type="domain" description="NUCB1-like N-terminal" evidence="2">
    <location>
        <begin position="24"/>
        <end position="141"/>
    </location>
</feature>
<dbReference type="Proteomes" id="UP001152759">
    <property type="component" value="Chromosome 3"/>
</dbReference>
<evidence type="ECO:0000259" key="2">
    <source>
        <dbReference type="Pfam" id="PF25434"/>
    </source>
</evidence>
<evidence type="ECO:0000256" key="1">
    <source>
        <dbReference type="SAM" id="SignalP"/>
    </source>
</evidence>